<organism evidence="1 2">
    <name type="scientific">Methylobacterium nonmethylotrophicum</name>
    <dbReference type="NCBI Taxonomy" id="1141884"/>
    <lineage>
        <taxon>Bacteria</taxon>
        <taxon>Pseudomonadati</taxon>
        <taxon>Pseudomonadota</taxon>
        <taxon>Alphaproteobacteria</taxon>
        <taxon>Hyphomicrobiales</taxon>
        <taxon>Methylobacteriaceae</taxon>
        <taxon>Methylobacterium</taxon>
    </lineage>
</organism>
<evidence type="ECO:0000313" key="2">
    <source>
        <dbReference type="Proteomes" id="UP000297535"/>
    </source>
</evidence>
<gene>
    <name evidence="1" type="ORF">EU555_33055</name>
</gene>
<reference evidence="1 2" key="1">
    <citation type="submission" date="2019-04" db="EMBL/GenBank/DDBJ databases">
        <authorList>
            <person name="Feng G."/>
            <person name="Zhu H."/>
        </authorList>
    </citation>
    <scope>NUCLEOTIDE SEQUENCE [LARGE SCALE GENOMIC DNA]</scope>
    <source>
        <strain evidence="1 2">6HR-1</strain>
    </source>
</reference>
<keyword evidence="2" id="KW-1185">Reference proteome</keyword>
<dbReference type="AlphaFoldDB" id="A0A4Z0NDT0"/>
<dbReference type="EMBL" id="SRLB01000049">
    <property type="protein sequence ID" value="TGD93719.1"/>
    <property type="molecule type" value="Genomic_DNA"/>
</dbReference>
<sequence length="81" mass="8548">MIGGDAYKPKLIPAEEIDAAVSAYLTNRAAPTTVTVDGRRIDVIAAVLAQPYTIEVLARADATPMQKRQAVRTAILLAAIG</sequence>
<dbReference type="OrthoDB" id="8004960at2"/>
<comment type="caution">
    <text evidence="1">The sequence shown here is derived from an EMBL/GenBank/DDBJ whole genome shotgun (WGS) entry which is preliminary data.</text>
</comment>
<dbReference type="RefSeq" id="WP_135419578.1">
    <property type="nucleotide sequence ID" value="NZ_SRLB01000049.1"/>
</dbReference>
<name>A0A4Z0NDT0_9HYPH</name>
<protein>
    <submittedName>
        <fullName evidence="1">Uncharacterized protein</fullName>
    </submittedName>
</protein>
<evidence type="ECO:0000313" key="1">
    <source>
        <dbReference type="EMBL" id="TGD93719.1"/>
    </source>
</evidence>
<dbReference type="Proteomes" id="UP000297535">
    <property type="component" value="Unassembled WGS sequence"/>
</dbReference>
<proteinExistence type="predicted"/>
<accession>A0A4Z0NDT0</accession>